<dbReference type="PANTHER" id="PTHR30011">
    <property type="entry name" value="ALKANESULFONATE MONOOXYGENASE-RELATED"/>
    <property type="match status" value="1"/>
</dbReference>
<dbReference type="AlphaFoldDB" id="A0A7W2QJN7"/>
<dbReference type="NCBIfam" id="TIGR03860">
    <property type="entry name" value="FMN_nitrolo"/>
    <property type="match status" value="1"/>
</dbReference>
<dbReference type="InterPro" id="IPR036661">
    <property type="entry name" value="Luciferase-like_sf"/>
</dbReference>
<feature type="domain" description="Luciferase-like" evidence="7">
    <location>
        <begin position="29"/>
        <end position="385"/>
    </location>
</feature>
<feature type="binding site" evidence="6">
    <location>
        <position position="146"/>
    </location>
    <ligand>
        <name>FMN</name>
        <dbReference type="ChEBI" id="CHEBI:58210"/>
    </ligand>
</feature>
<feature type="binding site" evidence="6">
    <location>
        <position position="221"/>
    </location>
    <ligand>
        <name>FMN</name>
        <dbReference type="ChEBI" id="CHEBI:58210"/>
    </ligand>
</feature>
<dbReference type="Proteomes" id="UP000553948">
    <property type="component" value="Unassembled WGS sequence"/>
</dbReference>
<feature type="binding site" evidence="6">
    <location>
        <position position="150"/>
    </location>
    <ligand>
        <name>FMN</name>
        <dbReference type="ChEBI" id="CHEBI:58210"/>
    </ligand>
</feature>
<dbReference type="CDD" id="cd01095">
    <property type="entry name" value="Nitrilotriacetate_monoxgenase"/>
    <property type="match status" value="1"/>
</dbReference>
<evidence type="ECO:0000256" key="1">
    <source>
        <dbReference type="ARBA" id="ARBA00022630"/>
    </source>
</evidence>
<gene>
    <name evidence="8" type="ORF">H4C47_13465</name>
</gene>
<dbReference type="GO" id="GO:0004497">
    <property type="term" value="F:monooxygenase activity"/>
    <property type="evidence" value="ECO:0007669"/>
    <property type="project" value="UniProtKB-KW"/>
</dbReference>
<dbReference type="RefSeq" id="WP_176512693.1">
    <property type="nucleotide sequence ID" value="NZ_CP060529.1"/>
</dbReference>
<evidence type="ECO:0000313" key="9">
    <source>
        <dbReference type="Proteomes" id="UP000553948"/>
    </source>
</evidence>
<dbReference type="Gene3D" id="3.20.20.30">
    <property type="entry name" value="Luciferase-like domain"/>
    <property type="match status" value="1"/>
</dbReference>
<dbReference type="InterPro" id="IPR016215">
    <property type="entry name" value="NTA_MOA"/>
</dbReference>
<evidence type="ECO:0000313" key="8">
    <source>
        <dbReference type="EMBL" id="MBA6116739.1"/>
    </source>
</evidence>
<evidence type="ECO:0000259" key="7">
    <source>
        <dbReference type="Pfam" id="PF00296"/>
    </source>
</evidence>
<dbReference type="PANTHER" id="PTHR30011:SF16">
    <property type="entry name" value="C2H2 FINGER DOMAIN TRANSCRIPTION FACTOR (EUROFUNG)-RELATED"/>
    <property type="match status" value="1"/>
</dbReference>
<dbReference type="GO" id="GO:0016705">
    <property type="term" value="F:oxidoreductase activity, acting on paired donors, with incorporation or reduction of molecular oxygen"/>
    <property type="evidence" value="ECO:0007669"/>
    <property type="project" value="InterPro"/>
</dbReference>
<dbReference type="InterPro" id="IPR051260">
    <property type="entry name" value="Diverse_substr_monoxygenases"/>
</dbReference>
<sequence length="464" mass="49819">MSNKPAQMSLGMNILGFGSHAGAWRQGEAAIDAYIDVNYYRDIARLSERGCLDAIFLADGPALPPDVSSQPGGRLEPTVLLTAVAAATERIGVIATCSSTYNEPFNLARRIASLDHISGGRAAWNVVTNAGDAAAQNFGLPGAPLHVDRYGRAEEFVDVTLKLWDSWEDDAIIGDRAAGRFADPGKVHTIDFQGKHFQVKGPLNLPRSPQGRPVLVQAGSSEGGKALGSRYADAIFTTQTTLADGQAFYQEMKARAKAWGRNPAHLKIMPGLSTVIGSTEAEAHARFDELNAWHGEHGLLQQVAGRIGIDARELDPDAPLPWAKIGAVADFERGSHGFLEAQLNLARSENLTIRQLSRRILVGHRLAVGTPEQVADTLAEWFLAGAGDGFNIMPDMFPSGARVFVEEVVPLLQKRGLFRTEYSGTTLREHLGLPKAVNQFAKKGPQHPATATASVLAQGTARAL</sequence>
<keyword evidence="4" id="KW-0503">Monooxygenase</keyword>
<evidence type="ECO:0000256" key="2">
    <source>
        <dbReference type="ARBA" id="ARBA00022643"/>
    </source>
</evidence>
<dbReference type="InterPro" id="IPR011251">
    <property type="entry name" value="Luciferase-like_dom"/>
</dbReference>
<evidence type="ECO:0000256" key="6">
    <source>
        <dbReference type="PIRSR" id="PIRSR000337-1"/>
    </source>
</evidence>
<dbReference type="Pfam" id="PF00296">
    <property type="entry name" value="Bac_luciferase"/>
    <property type="match status" value="1"/>
</dbReference>
<feature type="binding site" evidence="6">
    <location>
        <position position="220"/>
    </location>
    <ligand>
        <name>FMN</name>
        <dbReference type="ChEBI" id="CHEBI:58210"/>
    </ligand>
</feature>
<dbReference type="SUPFAM" id="SSF51679">
    <property type="entry name" value="Bacterial luciferase-like"/>
    <property type="match status" value="1"/>
</dbReference>
<keyword evidence="1 6" id="KW-0285">Flavoprotein</keyword>
<dbReference type="PIRSF" id="PIRSF000337">
    <property type="entry name" value="NTA_MOA"/>
    <property type="match status" value="1"/>
</dbReference>
<evidence type="ECO:0000256" key="4">
    <source>
        <dbReference type="ARBA" id="ARBA00023033"/>
    </source>
</evidence>
<comment type="similarity">
    <text evidence="5">Belongs to the NtaA/SnaA/DszA monooxygenase family.</text>
</comment>
<evidence type="ECO:0000256" key="3">
    <source>
        <dbReference type="ARBA" id="ARBA00023002"/>
    </source>
</evidence>
<evidence type="ECO:0000256" key="5">
    <source>
        <dbReference type="ARBA" id="ARBA00033748"/>
    </source>
</evidence>
<reference evidence="8 9" key="1">
    <citation type="submission" date="2020-07" db="EMBL/GenBank/DDBJ databases">
        <title>Diversity of carbapenemase encoding genes among Pseudomonas putida group clinical isolates in a tertiary Brazilian hospital.</title>
        <authorList>
            <person name="Alberto-Lei F."/>
            <person name="Nodari C.S."/>
            <person name="Streling A.P."/>
            <person name="Paulino J.T."/>
            <person name="Bessa-Neto F.O."/>
            <person name="Cayo R."/>
            <person name="Gales A.C."/>
        </authorList>
    </citation>
    <scope>NUCLEOTIDE SEQUENCE [LARGE SCALE GENOMIC DNA]</scope>
    <source>
        <strain evidence="8 9">12464</strain>
    </source>
</reference>
<organism evidence="8 9">
    <name type="scientific">Pseudomonas putida</name>
    <name type="common">Arthrobacter siderocapsulatus</name>
    <dbReference type="NCBI Taxonomy" id="303"/>
    <lineage>
        <taxon>Bacteria</taxon>
        <taxon>Pseudomonadati</taxon>
        <taxon>Pseudomonadota</taxon>
        <taxon>Gammaproteobacteria</taxon>
        <taxon>Pseudomonadales</taxon>
        <taxon>Pseudomonadaceae</taxon>
        <taxon>Pseudomonas</taxon>
    </lineage>
</organism>
<dbReference type="EMBL" id="JACGDG010000010">
    <property type="protein sequence ID" value="MBA6116739.1"/>
    <property type="molecule type" value="Genomic_DNA"/>
</dbReference>
<keyword evidence="3" id="KW-0560">Oxidoreductase</keyword>
<feature type="binding site" evidence="6">
    <location>
        <position position="59"/>
    </location>
    <ligand>
        <name>FMN</name>
        <dbReference type="ChEBI" id="CHEBI:58210"/>
    </ligand>
</feature>
<proteinExistence type="inferred from homology"/>
<feature type="binding site" evidence="6">
    <location>
        <position position="96"/>
    </location>
    <ligand>
        <name>FMN</name>
        <dbReference type="ChEBI" id="CHEBI:58210"/>
    </ligand>
</feature>
<name>A0A7W2QJN7_PSEPU</name>
<comment type="caution">
    <text evidence="8">The sequence shown here is derived from an EMBL/GenBank/DDBJ whole genome shotgun (WGS) entry which is preliminary data.</text>
</comment>
<protein>
    <submittedName>
        <fullName evidence="8">LLM class flavin-dependent oxidoreductase</fullName>
    </submittedName>
</protein>
<accession>A0A7W2QJN7</accession>
<keyword evidence="2 6" id="KW-0288">FMN</keyword>